<comment type="caution">
    <text evidence="13">The sequence shown here is derived from an EMBL/GenBank/DDBJ whole genome shotgun (WGS) entry which is preliminary data.</text>
</comment>
<comment type="subcellular location">
    <subcellularLocation>
        <location evidence="1">Endoplasmic reticulum</location>
    </subcellularLocation>
</comment>
<proteinExistence type="inferred from homology"/>
<feature type="compositionally biased region" description="Polar residues" evidence="10">
    <location>
        <begin position="577"/>
        <end position="591"/>
    </location>
</feature>
<keyword evidence="6" id="KW-0067">ATP-binding</keyword>
<dbReference type="SUPFAM" id="SSF50249">
    <property type="entry name" value="Nucleic acid-binding proteins"/>
    <property type="match status" value="1"/>
</dbReference>
<keyword evidence="9" id="KW-0378">Hydrolase</keyword>
<keyword evidence="8" id="KW-0325">Glycoprotein</keyword>
<dbReference type="Pfam" id="PF00152">
    <property type="entry name" value="tRNA-synt_2"/>
    <property type="match status" value="1"/>
</dbReference>
<keyword evidence="5" id="KW-0256">Endoplasmic reticulum</keyword>
<accession>A0ABR1E6M7</accession>
<evidence type="ECO:0000256" key="10">
    <source>
        <dbReference type="SAM" id="MobiDB-lite"/>
    </source>
</evidence>
<evidence type="ECO:0000259" key="12">
    <source>
        <dbReference type="PROSITE" id="PS50862"/>
    </source>
</evidence>
<dbReference type="PROSITE" id="PS50862">
    <property type="entry name" value="AA_TRNA_LIGASE_II"/>
    <property type="match status" value="1"/>
</dbReference>
<evidence type="ECO:0000256" key="11">
    <source>
        <dbReference type="SAM" id="SignalP"/>
    </source>
</evidence>
<dbReference type="PANTHER" id="PTHR45679">
    <property type="entry name" value="ER DEGRADATION-ENHANCING ALPHA-MANNOSIDASE-LIKE PROTEIN 2"/>
    <property type="match status" value="1"/>
</dbReference>
<evidence type="ECO:0000313" key="13">
    <source>
        <dbReference type="EMBL" id="KAK6758118.1"/>
    </source>
</evidence>
<dbReference type="InterPro" id="IPR047089">
    <property type="entry name" value="Asp-tRNA-ligase_1_N"/>
</dbReference>
<comment type="similarity">
    <text evidence="2 9">Belongs to the glycosyl hydrolase 47 family.</text>
</comment>
<sequence>MFLRQGACLLLLSYCSSIEFSDELMTKYREKVREMFYHAYNGYLNHAFPLDELKPITCKGQDTWGSFSLSLVDALDTLVVMGNTTEFRRAVDLVLKSVRTDANVNVSVFETNIRIVGGLISAHMLSGRVEGMVLEDGWPCSGPLLRLAEAVAARLLPAFNTETGMPYGTVNLKYGVPKRETPITCTAGVGTFIVEFGALSRLTGDPQFERVALRALESLWRTRSSLGLVGNHINVRTGQWTATDTGIGAGVDSYFEYLVKGALLLQRPALMEQFKVYLSAINRYVRKGDWFLWVNMHKATVSLPIFQSLEAFWPGLLTMVGEIEDASRIMHQYSQVIRQYGFPPEFYNIQSSISEKRTAFPLRPEVAESLMYLYRATEDPHYLELGAQLVEAIEHSAKTSCGYATVNNVNDHSIEDRMESFFLAETTKYLYLLFDPSNFLHNDGMKARLVDTPNGECVIDAGGYIFNTEAHPIDPAIVHCCSAQRQAEREAVRKWEDHYDLLSILDHRDSISANHLNKETLPEFLAGLKKIREDPQYFEQANNVDERREVVEIEFEIDESFLKGNSEVVAEEEEQPIFNQSANGGTESLKNQKAHEEETSQPGVSTQAPDDVETVAQIPSPVVRESQREERTTPLPDSSTEAPKEEASTQVSSSEEGESETKEGTTLPDNSTKSPEEKEEFAEVSSVSVEEESEKTETTKPATLKPPSKGSALKMWRTKLTEKDILEKVRALIHQARLHDEEKQEQGEISNSAERLVTTMMKIHSDYADLIKEAKELDDDYFEEVKRRTQLAKLMATIPVVTAICRNCCYPTEEIGESAAYRYWMNSVYRTHIYRRRGIDFEVGPLCWPDEEPRIEDNYRNVAPDVSRDTWIPGDVPMEVFYFPPSLTNFEIADVVDYNFDLLLTPPVGFGYKFIGLGQVSLPMIRRCLCSTVWRRYSINAFTTRTHNCGELSKKDEGRKVCVMGWLAYKRMNRFLVLRDSYGTVQAKVNPESELVEIVKNLPYESIVQVEGSVIDREENKNVKMKTGEIEIDVTRLTVLNYASSQLPMLPDTESSEKTRLAYRYIDLRSDRMQRTLRMRSAVVHKMRRFLVEEAKFVDVETPTLFRRTPGGAAEFIVPAPPPNQGLCYSLPQSPQQFKQLLMVGGVDRYFQIARCYRDEGAKGDRQPEFTQVDLELSFTNQEGVMALVEDVLISAWPEEMEDLKPSARFPRLNYNDAIRLYGSDKPDMRIPWKIEDCTELLGSLRNPHSNENWKARLIVCKNQAKNMSNSVKKEFKRVLDMNKLSRPFAIFDRSKEVWFKKIESSKLIERFDVENGDCVVFSWGDEEGVQWTLGQLRNMVADVGGLRKQKKGFVKKSDHRVGGLPVVRLISREPSRSRLWSNGCR</sequence>
<evidence type="ECO:0000256" key="8">
    <source>
        <dbReference type="ARBA" id="ARBA00023180"/>
    </source>
</evidence>
<dbReference type="InterPro" id="IPR004364">
    <property type="entry name" value="Aa-tRNA-synt_II"/>
</dbReference>
<keyword evidence="9" id="KW-0326">Glycosidase</keyword>
<dbReference type="Gene3D" id="1.50.10.10">
    <property type="match status" value="1"/>
</dbReference>
<dbReference type="InterPro" id="IPR045864">
    <property type="entry name" value="aa-tRNA-synth_II/BPL/LPL"/>
</dbReference>
<evidence type="ECO:0000256" key="2">
    <source>
        <dbReference type="ARBA" id="ARBA00007658"/>
    </source>
</evidence>
<dbReference type="CDD" id="cd04317">
    <property type="entry name" value="EcAspRS_like_N"/>
    <property type="match status" value="1"/>
</dbReference>
<dbReference type="InterPro" id="IPR001382">
    <property type="entry name" value="Glyco_hydro_47"/>
</dbReference>
<evidence type="ECO:0000256" key="9">
    <source>
        <dbReference type="RuleBase" id="RU361193"/>
    </source>
</evidence>
<dbReference type="InterPro" id="IPR012341">
    <property type="entry name" value="6hp_glycosidase-like_sf"/>
</dbReference>
<reference evidence="13 14" key="1">
    <citation type="submission" date="2023-08" db="EMBL/GenBank/DDBJ databases">
        <title>A Necator americanus chromosomal reference genome.</title>
        <authorList>
            <person name="Ilik V."/>
            <person name="Petrzelkova K.J."/>
            <person name="Pardy F."/>
            <person name="Fuh T."/>
            <person name="Niatou-Singa F.S."/>
            <person name="Gouil Q."/>
            <person name="Baker L."/>
            <person name="Ritchie M.E."/>
            <person name="Jex A.R."/>
            <person name="Gazzola D."/>
            <person name="Li H."/>
            <person name="Toshio Fujiwara R."/>
            <person name="Zhan B."/>
            <person name="Aroian R.V."/>
            <person name="Pafco B."/>
            <person name="Schwarz E.M."/>
        </authorList>
    </citation>
    <scope>NUCLEOTIDE SEQUENCE [LARGE SCALE GENOMIC DNA]</scope>
    <source>
        <strain evidence="13 14">Aroian</strain>
        <tissue evidence="13">Whole animal</tissue>
    </source>
</reference>
<dbReference type="EC" id="3.2.1.-" evidence="9"/>
<dbReference type="InterPro" id="IPR012340">
    <property type="entry name" value="NA-bd_OB-fold"/>
</dbReference>
<keyword evidence="11" id="KW-0732">Signal</keyword>
<dbReference type="Pfam" id="PF01532">
    <property type="entry name" value="Glyco_hydro_47"/>
    <property type="match status" value="1"/>
</dbReference>
<evidence type="ECO:0000313" key="14">
    <source>
        <dbReference type="Proteomes" id="UP001303046"/>
    </source>
</evidence>
<keyword evidence="7" id="KW-0030">Aminoacyl-tRNA synthetase</keyword>
<keyword evidence="4" id="KW-0547">Nucleotide-binding</keyword>
<evidence type="ECO:0000256" key="3">
    <source>
        <dbReference type="ARBA" id="ARBA00022598"/>
    </source>
</evidence>
<name>A0ABR1E6M7_NECAM</name>
<gene>
    <name evidence="13" type="primary">Necator_chrV.g20543</name>
    <name evidence="13" type="ORF">RB195_015750</name>
</gene>
<protein>
    <recommendedName>
        <fullName evidence="9">alpha-1,2-Mannosidase</fullName>
        <ecNumber evidence="9">3.2.1.-</ecNumber>
    </recommendedName>
</protein>
<dbReference type="EMBL" id="JAVFWL010000005">
    <property type="protein sequence ID" value="KAK6758118.1"/>
    <property type="molecule type" value="Genomic_DNA"/>
</dbReference>
<dbReference type="InterPro" id="IPR036026">
    <property type="entry name" value="Seven-hairpin_glycosidases"/>
</dbReference>
<evidence type="ECO:0000256" key="6">
    <source>
        <dbReference type="ARBA" id="ARBA00022840"/>
    </source>
</evidence>
<evidence type="ECO:0000256" key="4">
    <source>
        <dbReference type="ARBA" id="ARBA00022741"/>
    </source>
</evidence>
<organism evidence="13 14">
    <name type="scientific">Necator americanus</name>
    <name type="common">Human hookworm</name>
    <dbReference type="NCBI Taxonomy" id="51031"/>
    <lineage>
        <taxon>Eukaryota</taxon>
        <taxon>Metazoa</taxon>
        <taxon>Ecdysozoa</taxon>
        <taxon>Nematoda</taxon>
        <taxon>Chromadorea</taxon>
        <taxon>Rhabditida</taxon>
        <taxon>Rhabditina</taxon>
        <taxon>Rhabditomorpha</taxon>
        <taxon>Strongyloidea</taxon>
        <taxon>Ancylostomatidae</taxon>
        <taxon>Bunostominae</taxon>
        <taxon>Necator</taxon>
    </lineage>
</organism>
<dbReference type="InterPro" id="IPR004365">
    <property type="entry name" value="NA-bd_OB_tRNA"/>
</dbReference>
<dbReference type="Gene3D" id="2.40.50.140">
    <property type="entry name" value="Nucleic acid-binding proteins"/>
    <property type="match status" value="1"/>
</dbReference>
<keyword evidence="14" id="KW-1185">Reference proteome</keyword>
<feature type="signal peptide" evidence="11">
    <location>
        <begin position="1"/>
        <end position="17"/>
    </location>
</feature>
<dbReference type="PANTHER" id="PTHR45679:SF6">
    <property type="entry name" value="ER DEGRADATION-ENHANCING ALPHA-MANNOSIDASE-LIKE PROTEIN 2"/>
    <property type="match status" value="1"/>
</dbReference>
<dbReference type="SUPFAM" id="SSF48225">
    <property type="entry name" value="Seven-hairpin glycosidases"/>
    <property type="match status" value="1"/>
</dbReference>
<dbReference type="InterPro" id="IPR044674">
    <property type="entry name" value="EDEM1/2/3"/>
</dbReference>
<evidence type="ECO:0000256" key="7">
    <source>
        <dbReference type="ARBA" id="ARBA00023146"/>
    </source>
</evidence>
<evidence type="ECO:0000256" key="5">
    <source>
        <dbReference type="ARBA" id="ARBA00022824"/>
    </source>
</evidence>
<evidence type="ECO:0000256" key="1">
    <source>
        <dbReference type="ARBA" id="ARBA00004240"/>
    </source>
</evidence>
<feature type="chain" id="PRO_5045753593" description="alpha-1,2-Mannosidase" evidence="11">
    <location>
        <begin position="18"/>
        <end position="1386"/>
    </location>
</feature>
<feature type="domain" description="Aminoacyl-transfer RNA synthetases class-II family profile" evidence="12">
    <location>
        <begin position="1077"/>
        <end position="1193"/>
    </location>
</feature>
<dbReference type="Gene3D" id="3.30.930.10">
    <property type="entry name" value="Bira Bifunctional Protein, Domain 2"/>
    <property type="match status" value="1"/>
</dbReference>
<dbReference type="PRINTS" id="PR00747">
    <property type="entry name" value="GLYHDRLASE47"/>
</dbReference>
<keyword evidence="3" id="KW-0436">Ligase</keyword>
<dbReference type="InterPro" id="IPR006195">
    <property type="entry name" value="aa-tRNA-synth_II"/>
</dbReference>
<dbReference type="Pfam" id="PF01336">
    <property type="entry name" value="tRNA_anti-codon"/>
    <property type="match status" value="1"/>
</dbReference>
<dbReference type="SUPFAM" id="SSF55681">
    <property type="entry name" value="Class II aaRS and biotin synthetases"/>
    <property type="match status" value="1"/>
</dbReference>
<dbReference type="Proteomes" id="UP001303046">
    <property type="component" value="Unassembled WGS sequence"/>
</dbReference>
<feature type="region of interest" description="Disordered" evidence="10">
    <location>
        <begin position="572"/>
        <end position="710"/>
    </location>
</feature>